<dbReference type="Proteomes" id="UP001152622">
    <property type="component" value="Chromosome 1"/>
</dbReference>
<reference evidence="2" key="1">
    <citation type="journal article" date="2023" name="Science">
        <title>Genome structures resolve the early diversification of teleost fishes.</title>
        <authorList>
            <person name="Parey E."/>
            <person name="Louis A."/>
            <person name="Montfort J."/>
            <person name="Bouchez O."/>
            <person name="Roques C."/>
            <person name="Iampietro C."/>
            <person name="Lluch J."/>
            <person name="Castinel A."/>
            <person name="Donnadieu C."/>
            <person name="Desvignes T."/>
            <person name="Floi Bucao C."/>
            <person name="Jouanno E."/>
            <person name="Wen M."/>
            <person name="Mejri S."/>
            <person name="Dirks R."/>
            <person name="Jansen H."/>
            <person name="Henkel C."/>
            <person name="Chen W.J."/>
            <person name="Zahm M."/>
            <person name="Cabau C."/>
            <person name="Klopp C."/>
            <person name="Thompson A.W."/>
            <person name="Robinson-Rechavi M."/>
            <person name="Braasch I."/>
            <person name="Lecointre G."/>
            <person name="Bobe J."/>
            <person name="Postlethwait J.H."/>
            <person name="Berthelot C."/>
            <person name="Roest Crollius H."/>
            <person name="Guiguen Y."/>
        </authorList>
    </citation>
    <scope>NUCLEOTIDE SEQUENCE</scope>
    <source>
        <strain evidence="2">WJC10195</strain>
    </source>
</reference>
<gene>
    <name evidence="2" type="ORF">SKAU_G00005340</name>
</gene>
<comment type="caution">
    <text evidence="2">The sequence shown here is derived from an EMBL/GenBank/DDBJ whole genome shotgun (WGS) entry which is preliminary data.</text>
</comment>
<proteinExistence type="predicted"/>
<protein>
    <submittedName>
        <fullName evidence="2">Uncharacterized protein</fullName>
    </submittedName>
</protein>
<name>A0A9Q1G903_SYNKA</name>
<accession>A0A9Q1G903</accession>
<evidence type="ECO:0000313" key="2">
    <source>
        <dbReference type="EMBL" id="KAJ8379756.1"/>
    </source>
</evidence>
<evidence type="ECO:0000313" key="3">
    <source>
        <dbReference type="Proteomes" id="UP001152622"/>
    </source>
</evidence>
<keyword evidence="3" id="KW-1185">Reference proteome</keyword>
<feature type="region of interest" description="Disordered" evidence="1">
    <location>
        <begin position="1"/>
        <end position="29"/>
    </location>
</feature>
<organism evidence="2 3">
    <name type="scientific">Synaphobranchus kaupii</name>
    <name type="common">Kaup's arrowtooth eel</name>
    <dbReference type="NCBI Taxonomy" id="118154"/>
    <lineage>
        <taxon>Eukaryota</taxon>
        <taxon>Metazoa</taxon>
        <taxon>Chordata</taxon>
        <taxon>Craniata</taxon>
        <taxon>Vertebrata</taxon>
        <taxon>Euteleostomi</taxon>
        <taxon>Actinopterygii</taxon>
        <taxon>Neopterygii</taxon>
        <taxon>Teleostei</taxon>
        <taxon>Anguilliformes</taxon>
        <taxon>Synaphobranchidae</taxon>
        <taxon>Synaphobranchus</taxon>
    </lineage>
</organism>
<dbReference type="AlphaFoldDB" id="A0A9Q1G903"/>
<feature type="region of interest" description="Disordered" evidence="1">
    <location>
        <begin position="101"/>
        <end position="126"/>
    </location>
</feature>
<evidence type="ECO:0000256" key="1">
    <source>
        <dbReference type="SAM" id="MobiDB-lite"/>
    </source>
</evidence>
<dbReference type="EMBL" id="JAINUF010000001">
    <property type="protein sequence ID" value="KAJ8379756.1"/>
    <property type="molecule type" value="Genomic_DNA"/>
</dbReference>
<feature type="compositionally biased region" description="Basic and acidic residues" evidence="1">
    <location>
        <begin position="8"/>
        <end position="20"/>
    </location>
</feature>
<sequence length="126" mass="13365">MYLTGTILRDKAGSRAEHKSSNLTFTPHGAEISHLHPTVPGGVVWRSVTSPSDDVSSPLLRACAAQIQRSTLVCPSHHGMYGKAEPAPPRHGDSMKVVGRVLHTPHRKPEPSATPLPPPTTASAGK</sequence>